<dbReference type="Proteomes" id="UP000037035">
    <property type="component" value="Unassembled WGS sequence"/>
</dbReference>
<feature type="domain" description="DUF8040" evidence="1">
    <location>
        <begin position="23"/>
        <end position="90"/>
    </location>
</feature>
<evidence type="ECO:0000259" key="1">
    <source>
        <dbReference type="Pfam" id="PF26138"/>
    </source>
</evidence>
<gene>
    <name evidence="2" type="ORF">VP01_2282g2</name>
</gene>
<organism evidence="2 3">
    <name type="scientific">Puccinia sorghi</name>
    <dbReference type="NCBI Taxonomy" id="27349"/>
    <lineage>
        <taxon>Eukaryota</taxon>
        <taxon>Fungi</taxon>
        <taxon>Dikarya</taxon>
        <taxon>Basidiomycota</taxon>
        <taxon>Pucciniomycotina</taxon>
        <taxon>Pucciniomycetes</taxon>
        <taxon>Pucciniales</taxon>
        <taxon>Pucciniaceae</taxon>
        <taxon>Puccinia</taxon>
    </lineage>
</organism>
<evidence type="ECO:0000313" key="2">
    <source>
        <dbReference type="EMBL" id="KNZ56937.1"/>
    </source>
</evidence>
<reference evidence="2 3" key="1">
    <citation type="submission" date="2015-08" db="EMBL/GenBank/DDBJ databases">
        <title>Next Generation Sequencing and Analysis of the Genome of Puccinia sorghi L Schw, the Causal Agent of Maize Common Rust.</title>
        <authorList>
            <person name="Rochi L."/>
            <person name="Burguener G."/>
            <person name="Darino M."/>
            <person name="Turjanski A."/>
            <person name="Kreff E."/>
            <person name="Dieguez M.J."/>
            <person name="Sacco F."/>
        </authorList>
    </citation>
    <scope>NUCLEOTIDE SEQUENCE [LARGE SCALE GENOMIC DNA]</scope>
    <source>
        <strain evidence="2 3">RO10H11247</strain>
    </source>
</reference>
<proteinExistence type="predicted"/>
<comment type="caution">
    <text evidence="2">The sequence shown here is derived from an EMBL/GenBank/DDBJ whole genome shotgun (WGS) entry which is preliminary data.</text>
</comment>
<dbReference type="InterPro" id="IPR058353">
    <property type="entry name" value="DUF8040"/>
</dbReference>
<accession>A0A0L6V8U4</accession>
<keyword evidence="3" id="KW-1185">Reference proteome</keyword>
<dbReference type="VEuPathDB" id="FungiDB:VP01_2282g2"/>
<dbReference type="Pfam" id="PF26138">
    <property type="entry name" value="DUF8040"/>
    <property type="match status" value="1"/>
</dbReference>
<dbReference type="AlphaFoldDB" id="A0A0L6V8U4"/>
<dbReference type="EMBL" id="LAVV01007150">
    <property type="protein sequence ID" value="KNZ56937.1"/>
    <property type="molecule type" value="Genomic_DNA"/>
</dbReference>
<sequence>MGTTPYLNEALWVKRSLPCYAKCIFHIPTSTFLVLCDELMKVEVGTVAKLHTMVEQVASFLYVVGHNSSDGQAQDHFQHSGHTTSNSLSKFNQDLSSVHLSITPLVTYSQIHSSVPLSTSG</sequence>
<protein>
    <recommendedName>
        <fullName evidence="1">DUF8040 domain-containing protein</fullName>
    </recommendedName>
</protein>
<name>A0A0L6V8U4_9BASI</name>
<evidence type="ECO:0000313" key="3">
    <source>
        <dbReference type="Proteomes" id="UP000037035"/>
    </source>
</evidence>